<dbReference type="OrthoDB" id="377209at2759"/>
<reference evidence="5 6" key="1">
    <citation type="journal article" date="2014" name="BMC Biol.">
        <title>A comprehensive evaluation of rodent malaria parasite genomes and gene expression.</title>
        <authorList>
            <person name="Otto T.D."/>
            <person name="Bohme U."/>
            <person name="Jackson A.P."/>
            <person name="Hunt M."/>
            <person name="Franke-Fayard B."/>
            <person name="Hoeijmakers W.A."/>
            <person name="Religa A.A."/>
            <person name="Robertson L."/>
            <person name="Sanders M."/>
            <person name="Ogun S.A."/>
            <person name="Cunningham D."/>
            <person name="Erhart A."/>
            <person name="Billker O."/>
            <person name="Khan S.M."/>
            <person name="Stunnenberg H.G."/>
            <person name="Langhorne J."/>
            <person name="Holder A.A."/>
            <person name="Waters A.P."/>
            <person name="Newbold C.I."/>
            <person name="Pain A."/>
            <person name="Berriman M."/>
            <person name="Janse C.J."/>
        </authorList>
    </citation>
    <scope>NUCLEOTIDE SEQUENCE [LARGE SCALE GENOMIC DNA]</scope>
    <source>
        <strain evidence="4 5">17X</strain>
        <strain evidence="3 6">YM</strain>
    </source>
</reference>
<sequence>MERDINKNNINFNVKDINNLSYSNLNKGNFSETRNEFYRNASDIENYNTTKGRNIQFTNVDNSNWNYDNYTLEQNCDMNGSNVNISNENNASNEINANNANTNLSDYAIMNYQKKINEFNNNLIKQNYMGYLDSNGVNSNNVYHKINKMNNENPPFNIISNNTDNNAQHFNAMKYSDYYNSNNCIYNTSMLNTSVSYNAKNYLNNSIPCKNDYLKLNLNSVNNVSNHLNFSNMSNSNNVNSNPFNSNITTSSLNLINYKNSVNSNNMNYTPNMLSLEHTGNINVFKGKNYNLNQFNVINLQESDLSNYSYRNFKNVNLKSNYPTSSCNMISNDIDSSIYICSNNNSNYSNKKQLKIKSINCNDSDVMRKKINSLILSESNACSNDKLGSLADENVNSEQESIKYDNKNHSNITMENKKGKGTKIKNTNLISKNYDNQNKRSKAECDIYDNSRNPIKLNEDTYDKNDYNNAKGKSNINEKKKNKAILKKKKSNIKHITSLPSNHKISKNAEKNRDFVKATSENNSIGAKEQVSSSNKKQIIVNKRNSYVLRKIINIQTAEDKIEDELSCQNNGVKTANKRNYSGNDLIKGAEEKGRLEKNKNTSQENNSNIVKSLSKYDFLMNKNVIIDTVNVGNKRRGNNLQTKYSDEKYNNELSEEHDTTHLIDKKRKFNDINEHKNNSKNGKYNGTIKACDVNENKIKKCHDEKNPEDKKISSNKNETQINTKKEIHEKGITRDKKKNTEKKKTNNEIIKTEGTVLNNKKYKKITIKNDTNFDNKEENKIIFNEHTKENDMEKIKFEDGKETDALNQQKETNSDKNEYLKKYAKQNDHKFYKIKDKEINNIKSVTQNEYNEKKYLDHKIMGEASINEQNGKNKIIIEEKHNTYENNMVVENECGNNNNENKCKKDGQEDGKDKTMMKVSDENKNNAFDELMNKNNEISEEVDYNNECKSKISGKYYLRKRKNEINEKDNNEELINETHELEKEKIYNNNNNNNENYYVDTNQIDKSYKEKLNIKENTKVCNNNSPNYFINHCNKKNLSNSINLNKENKCDISNTEKSTMENETIQNICKVANENKIEEIKTNMTTRNEYINDKGNYKIAKSVIDANNNSSMYGNYDKKDSGKNLVRDLYSYTDGNNNIINNKKNKFWVNLGSISYVDSFVGKGSYGNVRKVLYNVDLNSEYLKFYINKINSSEFSNLVMDCIGLKNMLTCSKEIHKNEIPSNELRNNVKGLNKDLDNYIDSVEKNDLNGFKNNMLKNNKEYNCLCCYRKKYFEMAIKEIDVSRKGNEFQFLREQELLCHFNSNVIKPLSTKVGNLKEKQNYEILMHCANGDLRKLLQNLIYHRKKEYEKRKKINKILKLMHIIFGKKYKCYKNENDKMCIGLCYEKLKKIKIKLNNSVIEIKYPKFDYIYDNIKAYNCGLTESECKFLFFQIVNGISFLQTCYQSNIIRLTDIKLQNILVFTDIYNVYNPMKWHLCISDFGCSAMEYATFYLENSKNYINAYKTLLNQWKYQFKNQLSSYFQGTVYTMAPEGLCYDHMGNFRQSKYNKLIYFYEQNFGNIEERFQELQMPLVSIKNSINNFNILNVNSSSNFHFLEKKDGNYGINNTSNDMDAYKNSSEVCKGETNKNSKKKSSTNKNVKANESVNTNGNNISSKKKGKVEEENNDKKEESDKMNLTENNKINSSPEYLPFDVRSDSWSLGIILADLGKCGIGSYEYMISEKGNGNNNISKGNIIDLNNIILNDLNILDDEENFYLQYIMNYYDILSIQWDNDEIENDQVNKNADRNKKRNNSEMENKRNNNSSNKNDCTNNNYSKKQKNKSLENNNSKEGVPGNNCFVIDNINEPIPNDISFCKDKSNAHNNNCDMKEETNNNKNTLLNNNQIKSTLNFDECNKIKGNNDNSVKSLELFTKYYKSFILKYKDDIKIDKIAYIKNEFVKYYKLYKHMMNENNIERILLLLFLIIINNLTYNYSCETQSFLKIELTIKNIGSGIFKFRNKKEKERYLQEFKANIQKEYMTGNKEYWNSRLTNKYLAVILKDVCYDNFANRKKGIKKCFNKFEYPLNYSDDYWNLLADLLNYMPYERLLACEVIGHDFFSPSNEKIKNIKMPENENDYVDLFDKKEFTDKILKNYIQEKKEKRYICKPFHDETETDTEASDYEECVSLSSPLKYNDQIKIKNSIMKGDEKKCDINLKDSNNIDLIKINNLPSNEKIGSNSSINNTNQNKKAITLLYDTIIRNMKHKCDFCDNITNCLNYKNILKKIAKLENNIFSFQDNNRRNIKNIENMKKHKFFYPSNICNNVYYFLNEISLFNEFANLDIFMNIHLPIEHLCLPLNDEKTIKNKSSVNFFFKPIYFYSFPYKIIHAWYTGPLHIYLKHPNIPDYIKLICLRESNILRRKEIIFWCCEDIILKSILKIKKLLNCSNDFLSTPYVSHLIGKQLIIRKQYLLNAFKTKNIL</sequence>
<dbReference type="EMBL" id="LM993660">
    <property type="protein sequence ID" value="VTZ75446.1"/>
    <property type="molecule type" value="Genomic_DNA"/>
</dbReference>
<dbReference type="EMBL" id="LK934634">
    <property type="protein sequence ID" value="CDU17036.1"/>
    <property type="molecule type" value="Genomic_DNA"/>
</dbReference>
<evidence type="ECO:0000313" key="6">
    <source>
        <dbReference type="Proteomes" id="UP000072904"/>
    </source>
</evidence>
<dbReference type="GeneID" id="3830177"/>
<dbReference type="Proteomes" id="UP000072904">
    <property type="component" value="Chromosome 6"/>
</dbReference>
<dbReference type="GO" id="GO:0005524">
    <property type="term" value="F:ATP binding"/>
    <property type="evidence" value="ECO:0007669"/>
    <property type="project" value="InterPro"/>
</dbReference>
<dbReference type="Proteomes" id="UP000072874">
    <property type="component" value="Chromosome 6"/>
</dbReference>
<feature type="compositionally biased region" description="Basic and acidic residues" evidence="1">
    <location>
        <begin position="1661"/>
        <end position="1677"/>
    </location>
</feature>
<dbReference type="EC" id="2.7.11.1" evidence="3"/>
<feature type="domain" description="Protein kinase" evidence="2">
    <location>
        <begin position="1156"/>
        <end position="1647"/>
    </location>
</feature>
<dbReference type="OMA" id="YSDDYWN"/>
<reference evidence="4" key="4">
    <citation type="submission" date="2019-05" db="EMBL/GenBank/DDBJ databases">
        <authorList>
            <consortium name="Pathogen Informatics"/>
        </authorList>
    </citation>
    <scope>NUCLEOTIDE SEQUENCE</scope>
    <source>
        <strain evidence="4">17X</strain>
    </source>
</reference>
<dbReference type="PANTHER" id="PTHR36593">
    <property type="entry name" value="EXPORTED SERINE/THREONINE PROTEIN KINASE"/>
    <property type="match status" value="1"/>
</dbReference>
<dbReference type="VEuPathDB" id="PlasmoDB:PY17X_0618500"/>
<dbReference type="VEuPathDB" id="PlasmoDB:PYYM_0617600"/>
<reference evidence="3" key="2">
    <citation type="submission" date="2014-05" db="EMBL/GenBank/DDBJ databases">
        <authorList>
            <person name="Aslett A.Martin."/>
            <person name="De Silva Nishadi"/>
        </authorList>
    </citation>
    <scope>NUCLEOTIDE SEQUENCE</scope>
    <source>
        <strain evidence="3">YM</strain>
    </source>
</reference>
<feature type="compositionally biased region" description="Basic and acidic residues" evidence="1">
    <location>
        <begin position="724"/>
        <end position="735"/>
    </location>
</feature>
<feature type="compositionally biased region" description="Basic and acidic residues" evidence="1">
    <location>
        <begin position="1785"/>
        <end position="1801"/>
    </location>
</feature>
<keyword evidence="3" id="KW-0418">Kinase</keyword>
<feature type="compositionally biased region" description="Low complexity" evidence="1">
    <location>
        <begin position="1802"/>
        <end position="1817"/>
    </location>
</feature>
<dbReference type="SMART" id="SM00220">
    <property type="entry name" value="S_TKc"/>
    <property type="match status" value="1"/>
</dbReference>
<feature type="region of interest" description="Disordered" evidence="1">
    <location>
        <begin position="1782"/>
        <end position="1831"/>
    </location>
</feature>
<dbReference type="VEuPathDB" id="PlasmoDB:Py17XNL_000600733"/>
<dbReference type="KEGG" id="pyo:PY17X_0618500"/>
<accession>A0A077Y2W5</accession>
<feature type="region of interest" description="Disordered" evidence="1">
    <location>
        <begin position="703"/>
        <end position="746"/>
    </location>
</feature>
<evidence type="ECO:0000259" key="2">
    <source>
        <dbReference type="PROSITE" id="PS50011"/>
    </source>
</evidence>
<dbReference type="GO" id="GO:0004674">
    <property type="term" value="F:protein serine/threonine kinase activity"/>
    <property type="evidence" value="ECO:0007669"/>
    <property type="project" value="UniProtKB-KW"/>
</dbReference>
<organism evidence="3 6">
    <name type="scientific">Plasmodium yoelii</name>
    <dbReference type="NCBI Taxonomy" id="5861"/>
    <lineage>
        <taxon>Eukaryota</taxon>
        <taxon>Sar</taxon>
        <taxon>Alveolata</taxon>
        <taxon>Apicomplexa</taxon>
        <taxon>Aconoidasida</taxon>
        <taxon>Haemosporida</taxon>
        <taxon>Plasmodiidae</taxon>
        <taxon>Plasmodium</taxon>
        <taxon>Plasmodium (Vinckeia)</taxon>
    </lineage>
</organism>
<feature type="region of interest" description="Disordered" evidence="1">
    <location>
        <begin position="1622"/>
        <end position="1683"/>
    </location>
</feature>
<dbReference type="PROSITE" id="PS50011">
    <property type="entry name" value="PROTEIN_KINASE_DOM"/>
    <property type="match status" value="1"/>
</dbReference>
<dbReference type="VEuPathDB" id="PlasmoDB:PY02763"/>
<reference evidence="4" key="3">
    <citation type="submission" date="2014-05" db="EMBL/GenBank/DDBJ databases">
        <authorList>
            <person name="Aslett M.A."/>
            <person name="De Silva N."/>
        </authorList>
    </citation>
    <scope>NUCLEOTIDE SEQUENCE</scope>
    <source>
        <strain evidence="4">17X</strain>
    </source>
</reference>
<dbReference type="VEuPathDB" id="PlasmoDB:PY02764"/>
<proteinExistence type="predicted"/>
<evidence type="ECO:0000313" key="5">
    <source>
        <dbReference type="Proteomes" id="UP000072874"/>
    </source>
</evidence>
<protein>
    <submittedName>
        <fullName evidence="3">Exported serine/threonine protein kinase</fullName>
        <ecNumber evidence="3">2.7.11.1</ecNumber>
    </submittedName>
</protein>
<gene>
    <name evidence="4" type="ORF">PY17X_0618500</name>
    <name evidence="3" type="ORF">PYYM_0617600</name>
</gene>
<dbReference type="VEuPathDB" id="PlasmoDB:PY02993"/>
<keyword evidence="3" id="KW-0808">Transferase</keyword>
<dbReference type="SUPFAM" id="SSF56112">
    <property type="entry name" value="Protein kinase-like (PK-like)"/>
    <property type="match status" value="1"/>
</dbReference>
<dbReference type="InterPro" id="IPR000719">
    <property type="entry name" value="Prot_kinase_dom"/>
</dbReference>
<keyword evidence="3" id="KW-0723">Serine/threonine-protein kinase</keyword>
<dbReference type="RefSeq" id="XP_730951.2">
    <property type="nucleotide sequence ID" value="XM_725858.2"/>
</dbReference>
<dbReference type="InterPro" id="IPR011009">
    <property type="entry name" value="Kinase-like_dom_sf"/>
</dbReference>
<evidence type="ECO:0000313" key="3">
    <source>
        <dbReference type="EMBL" id="CDU17036.1"/>
    </source>
</evidence>
<dbReference type="PANTHER" id="PTHR36593:SF1">
    <property type="entry name" value="EXPORTED SERINE_THREONINE PROTEIN KINASE"/>
    <property type="match status" value="1"/>
</dbReference>
<evidence type="ECO:0000256" key="1">
    <source>
        <dbReference type="SAM" id="MobiDB-lite"/>
    </source>
</evidence>
<dbReference type="Gene3D" id="1.10.510.10">
    <property type="entry name" value="Transferase(Phosphotransferase) domain 1"/>
    <property type="match status" value="1"/>
</dbReference>
<feature type="compositionally biased region" description="Basic and acidic residues" evidence="1">
    <location>
        <begin position="703"/>
        <end position="713"/>
    </location>
</feature>
<evidence type="ECO:0000313" key="4">
    <source>
        <dbReference type="EMBL" id="VTZ75446.1"/>
    </source>
</evidence>
<name>A0A077Y2W5_PLAYE</name>